<dbReference type="Proteomes" id="UP000219775">
    <property type="component" value="Unassembled WGS sequence"/>
</dbReference>
<dbReference type="Gene3D" id="2.160.20.80">
    <property type="entry name" value="E3 ubiquitin-protein ligase SopA"/>
    <property type="match status" value="1"/>
</dbReference>
<reference evidence="1 2" key="1">
    <citation type="submission" date="2017-09" db="EMBL/GenBank/DDBJ databases">
        <title>Large-scale bioinformatics analysis of Bacillus genomes uncovers conserved roles of natural products in bacterial physiology.</title>
        <authorList>
            <consortium name="Agbiome Team Llc"/>
            <person name="Bleich R.M."/>
            <person name="Grubbs K.J."/>
            <person name="Santa Maria K.C."/>
            <person name="Allen S.E."/>
            <person name="Farag S."/>
            <person name="Shank E.A."/>
            <person name="Bowers A."/>
        </authorList>
    </citation>
    <scope>NUCLEOTIDE SEQUENCE [LARGE SCALE GENOMIC DNA]</scope>
    <source>
        <strain evidence="1 2">AFS009893</strain>
    </source>
</reference>
<accession>A0A2C3VP99</accession>
<gene>
    <name evidence="1" type="ORF">CN613_22085</name>
</gene>
<dbReference type="Gene3D" id="3.40.630.30">
    <property type="match status" value="1"/>
</dbReference>
<dbReference type="SUPFAM" id="SSF55729">
    <property type="entry name" value="Acyl-CoA N-acyltransferases (Nat)"/>
    <property type="match status" value="1"/>
</dbReference>
<dbReference type="InterPro" id="IPR051082">
    <property type="entry name" value="Pentapeptide-BTB/POZ_domain"/>
</dbReference>
<evidence type="ECO:0000313" key="1">
    <source>
        <dbReference type="EMBL" id="PEM66567.1"/>
    </source>
</evidence>
<dbReference type="Pfam" id="PF00805">
    <property type="entry name" value="Pentapeptide"/>
    <property type="match status" value="2"/>
</dbReference>
<organism evidence="1 2">
    <name type="scientific">Bacillus pseudomycoides</name>
    <dbReference type="NCBI Taxonomy" id="64104"/>
    <lineage>
        <taxon>Bacteria</taxon>
        <taxon>Bacillati</taxon>
        <taxon>Bacillota</taxon>
        <taxon>Bacilli</taxon>
        <taxon>Bacillales</taxon>
        <taxon>Bacillaceae</taxon>
        <taxon>Bacillus</taxon>
        <taxon>Bacillus cereus group</taxon>
    </lineage>
</organism>
<evidence type="ECO:0000313" key="2">
    <source>
        <dbReference type="Proteomes" id="UP000219775"/>
    </source>
</evidence>
<dbReference type="Pfam" id="PF00583">
    <property type="entry name" value="Acetyltransf_1"/>
    <property type="match status" value="1"/>
</dbReference>
<sequence length="330" mass="37750">MRGLIKMLNDTNKVSLLNAELEDMELLTEVQKRAFDDHATRWGGWTADSTSNGPGGYDSVEYNKYCLQATNFFKVMYKDKVVGGVSVSYPGTRHAVVDKLFIDPVYQNKSFGYTTMKLMEQEFPKVKSWELGTSARSKSNHHFYEKLGYKKVYEDVNYYYYKKNIESLEEKENEIQNKEANFKNNNFIDCNFSSSEVENSNFEKVNFFSINMRGSTFTNINLSEIEISDANVTNSKFHNSNLSNTKFGDSNLNSVEICHVSLGSAHFHDTNLGWHKNHGPITFERCDLSESIINDCNLSGVDINNCDITGLKINGVFIEDLLQEYKLNNK</sequence>
<dbReference type="InterPro" id="IPR016181">
    <property type="entry name" value="Acyl_CoA_acyltransferase"/>
</dbReference>
<dbReference type="GO" id="GO:0016747">
    <property type="term" value="F:acyltransferase activity, transferring groups other than amino-acyl groups"/>
    <property type="evidence" value="ECO:0007669"/>
    <property type="project" value="InterPro"/>
</dbReference>
<protein>
    <submittedName>
        <fullName evidence="1">Uncharacterized protein</fullName>
    </submittedName>
</protein>
<dbReference type="InterPro" id="IPR000182">
    <property type="entry name" value="GNAT_dom"/>
</dbReference>
<dbReference type="EMBL" id="NUDP01000089">
    <property type="protein sequence ID" value="PEM66567.1"/>
    <property type="molecule type" value="Genomic_DNA"/>
</dbReference>
<dbReference type="AlphaFoldDB" id="A0A2C3VP99"/>
<dbReference type="PANTHER" id="PTHR14136:SF21">
    <property type="entry name" value="BTB DOMAIN-CONTAINING PROTEIN"/>
    <property type="match status" value="1"/>
</dbReference>
<dbReference type="PROSITE" id="PS51186">
    <property type="entry name" value="GNAT"/>
    <property type="match status" value="1"/>
</dbReference>
<comment type="caution">
    <text evidence="1">The sequence shown here is derived from an EMBL/GenBank/DDBJ whole genome shotgun (WGS) entry which is preliminary data.</text>
</comment>
<name>A0A2C3VP99_9BACI</name>
<dbReference type="InterPro" id="IPR001646">
    <property type="entry name" value="5peptide_repeat"/>
</dbReference>
<dbReference type="PANTHER" id="PTHR14136">
    <property type="entry name" value="BTB_POZ DOMAIN-CONTAINING PROTEIN KCTD9"/>
    <property type="match status" value="1"/>
</dbReference>
<proteinExistence type="predicted"/>
<dbReference type="SUPFAM" id="SSF141571">
    <property type="entry name" value="Pentapeptide repeat-like"/>
    <property type="match status" value="1"/>
</dbReference>